<sequence>MEYREKFEMLVVAPLRREERVILDSIFLNGLEEEIQVEVKLYGYHDLADLMDRTLLLDEKNEEMGKKGITNRDKGEWKDKGVLAWFRSPREFYREKKEGTKTNFGGGEKNNDKNEMKRKMKGVGRGKRSSPSELEERSKKGLCCECGEKWGNDHMCTFKHESEAL</sequence>
<keyword evidence="2" id="KW-1185">Reference proteome</keyword>
<protein>
    <submittedName>
        <fullName evidence="1">Uncharacterized protein</fullName>
    </submittedName>
</protein>
<proteinExistence type="predicted"/>
<reference evidence="1" key="1">
    <citation type="submission" date="2023-10" db="EMBL/GenBank/DDBJ databases">
        <authorList>
            <person name="Rodriguez Cubillos JULIANA M."/>
            <person name="De Vega J."/>
        </authorList>
    </citation>
    <scope>NUCLEOTIDE SEQUENCE</scope>
</reference>
<name>A0ACB0IVG0_TRIPR</name>
<comment type="caution">
    <text evidence="1">The sequence shown here is derived from an EMBL/GenBank/DDBJ whole genome shotgun (WGS) entry which is preliminary data.</text>
</comment>
<organism evidence="1 2">
    <name type="scientific">Trifolium pratense</name>
    <name type="common">Red clover</name>
    <dbReference type="NCBI Taxonomy" id="57577"/>
    <lineage>
        <taxon>Eukaryota</taxon>
        <taxon>Viridiplantae</taxon>
        <taxon>Streptophyta</taxon>
        <taxon>Embryophyta</taxon>
        <taxon>Tracheophyta</taxon>
        <taxon>Spermatophyta</taxon>
        <taxon>Magnoliopsida</taxon>
        <taxon>eudicotyledons</taxon>
        <taxon>Gunneridae</taxon>
        <taxon>Pentapetalae</taxon>
        <taxon>rosids</taxon>
        <taxon>fabids</taxon>
        <taxon>Fabales</taxon>
        <taxon>Fabaceae</taxon>
        <taxon>Papilionoideae</taxon>
        <taxon>50 kb inversion clade</taxon>
        <taxon>NPAAA clade</taxon>
        <taxon>Hologalegina</taxon>
        <taxon>IRL clade</taxon>
        <taxon>Trifolieae</taxon>
        <taxon>Trifolium</taxon>
    </lineage>
</organism>
<evidence type="ECO:0000313" key="1">
    <source>
        <dbReference type="EMBL" id="CAJ2636573.1"/>
    </source>
</evidence>
<evidence type="ECO:0000313" key="2">
    <source>
        <dbReference type="Proteomes" id="UP001177021"/>
    </source>
</evidence>
<gene>
    <name evidence="1" type="ORF">MILVUS5_LOCUS7048</name>
</gene>
<dbReference type="EMBL" id="CASHSV030000013">
    <property type="protein sequence ID" value="CAJ2636573.1"/>
    <property type="molecule type" value="Genomic_DNA"/>
</dbReference>
<accession>A0ACB0IVG0</accession>
<dbReference type="Proteomes" id="UP001177021">
    <property type="component" value="Unassembled WGS sequence"/>
</dbReference>